<organism evidence="2 3">
    <name type="scientific">Dimorphilus gyrociliatus</name>
    <dbReference type="NCBI Taxonomy" id="2664684"/>
    <lineage>
        <taxon>Eukaryota</taxon>
        <taxon>Metazoa</taxon>
        <taxon>Spiralia</taxon>
        <taxon>Lophotrochozoa</taxon>
        <taxon>Annelida</taxon>
        <taxon>Polychaeta</taxon>
        <taxon>Polychaeta incertae sedis</taxon>
        <taxon>Dinophilidae</taxon>
        <taxon>Dimorphilus</taxon>
    </lineage>
</organism>
<protein>
    <recommendedName>
        <fullName evidence="1">G-protein coupled receptors family 2 profile 1 domain-containing protein</fullName>
    </recommendedName>
</protein>
<name>A0A7I8VNG5_9ANNE</name>
<comment type="caution">
    <text evidence="2">The sequence shown here is derived from an EMBL/GenBank/DDBJ whole genome shotgun (WGS) entry which is preliminary data.</text>
</comment>
<dbReference type="AlphaFoldDB" id="A0A7I8VNG5"/>
<proteinExistence type="predicted"/>
<dbReference type="SUPFAM" id="SSF111418">
    <property type="entry name" value="Hormone receptor domain"/>
    <property type="match status" value="1"/>
</dbReference>
<dbReference type="GO" id="GO:0005886">
    <property type="term" value="C:plasma membrane"/>
    <property type="evidence" value="ECO:0007669"/>
    <property type="project" value="TreeGrafter"/>
</dbReference>
<dbReference type="PANTHER" id="PTHR45620">
    <property type="entry name" value="PDF RECEPTOR-LIKE PROTEIN-RELATED"/>
    <property type="match status" value="1"/>
</dbReference>
<reference evidence="2 3" key="1">
    <citation type="submission" date="2020-08" db="EMBL/GenBank/DDBJ databases">
        <authorList>
            <person name="Hejnol A."/>
        </authorList>
    </citation>
    <scope>NUCLEOTIDE SEQUENCE [LARGE SCALE GENOMIC DNA]</scope>
</reference>
<dbReference type="InterPro" id="IPR036445">
    <property type="entry name" value="GPCR_2_extracell_dom_sf"/>
</dbReference>
<feature type="domain" description="G-protein coupled receptors family 2 profile 1" evidence="1">
    <location>
        <begin position="50"/>
        <end position="118"/>
    </location>
</feature>
<dbReference type="PROSITE" id="PS00649">
    <property type="entry name" value="G_PROTEIN_RECEP_F2_1"/>
    <property type="match status" value="1"/>
</dbReference>
<dbReference type="GO" id="GO:0007188">
    <property type="term" value="P:adenylate cyclase-modulating G protein-coupled receptor signaling pathway"/>
    <property type="evidence" value="ECO:0007669"/>
    <property type="project" value="TreeGrafter"/>
</dbReference>
<dbReference type="EMBL" id="CAJFCJ010000007">
    <property type="protein sequence ID" value="CAD5117260.1"/>
    <property type="molecule type" value="Genomic_DNA"/>
</dbReference>
<dbReference type="SMART" id="SM00008">
    <property type="entry name" value="HormR"/>
    <property type="match status" value="1"/>
</dbReference>
<dbReference type="OrthoDB" id="6022368at2759"/>
<dbReference type="PROSITE" id="PS50227">
    <property type="entry name" value="G_PROTEIN_RECEP_F2_3"/>
    <property type="match status" value="1"/>
</dbReference>
<evidence type="ECO:0000259" key="1">
    <source>
        <dbReference type="PROSITE" id="PS50227"/>
    </source>
</evidence>
<accession>A0A7I8VNG5</accession>
<dbReference type="InterPro" id="IPR050332">
    <property type="entry name" value="GPCR_2"/>
</dbReference>
<gene>
    <name evidence="2" type="ORF">DGYR_LOCUS5807</name>
</gene>
<dbReference type="Proteomes" id="UP000549394">
    <property type="component" value="Unassembled WGS sequence"/>
</dbReference>
<dbReference type="PANTHER" id="PTHR45620:SF1">
    <property type="entry name" value="G-PROTEIN COUPLED RECEPTORS FAMILY 2 PROFILE 2 DOMAIN-CONTAINING PROTEIN"/>
    <property type="match status" value="1"/>
</dbReference>
<dbReference type="Gene3D" id="4.10.1240.10">
    <property type="entry name" value="GPCR, family 2, extracellular hormone receptor domain"/>
    <property type="match status" value="1"/>
</dbReference>
<sequence>MSTLSANETLLLQQSVKIENGVYKVPKKIQTLALELRRKYCPFSEKKEGFCKAIWDGIVCWPSVKANKTIELACPEYIDGFRVDGNASKTCDENGEWKIYPSLNFSHWTNYSLCTVEKGLCEKKIFVSEY</sequence>
<evidence type="ECO:0000313" key="3">
    <source>
        <dbReference type="Proteomes" id="UP000549394"/>
    </source>
</evidence>
<evidence type="ECO:0000313" key="2">
    <source>
        <dbReference type="EMBL" id="CAD5117260.1"/>
    </source>
</evidence>
<keyword evidence="3" id="KW-1185">Reference proteome</keyword>
<dbReference type="GO" id="GO:0008528">
    <property type="term" value="F:G protein-coupled peptide receptor activity"/>
    <property type="evidence" value="ECO:0007669"/>
    <property type="project" value="TreeGrafter"/>
</dbReference>
<dbReference type="InterPro" id="IPR017983">
    <property type="entry name" value="GPCR_2_secretin-like_CS"/>
</dbReference>
<dbReference type="GO" id="GO:0017046">
    <property type="term" value="F:peptide hormone binding"/>
    <property type="evidence" value="ECO:0007669"/>
    <property type="project" value="TreeGrafter"/>
</dbReference>
<dbReference type="InterPro" id="IPR001879">
    <property type="entry name" value="GPCR_2_extracellular_dom"/>
</dbReference>
<dbReference type="Pfam" id="PF02793">
    <property type="entry name" value="HRM"/>
    <property type="match status" value="1"/>
</dbReference>